<sequence>MTIRNLDVLFRPQRVLWLGEPLNDGQRIVLEKVRASGVTMSEALEVADFVLPLVPSSERTLGVILQERHANAATVERLGELGCRALVWPLHEPPSRAVLEAARAYTLRILGPRSVGLSHSSGFDASILPQKTASGSQALIVQSQTVAAAAVDWAAGRRIGFSWVAVTGGESDIDVADLLDYAALDDSTRSVAVEVGLIRGARKFMSAARACARAKPTVILQTRLADRAAAGADPVRSAAFARAGLVEVPSLPGLFDALAALQRLPALSQPRVLVVANGAALCALTVDAVIRNGLLIVEWADALQRQVTARLPTARFRPGAVDIGDPSVEDGVAVLQLLLAAAAADVLIYVRSPVAGHPHEPVARSLAKANLGPRLLTVWLGLESALPSRRLSAEAGQSTFTSPDAAARAVRYRWEYTRNRELLTQTPPRIRPSKLDPAKVTQRLLEYLGAGTDTRPDAALELLRAYGIDSQSRIKPGSLILQLSLERHPELGMHLGLRVEGRGIANAMAYGFVPLDALLADRLLASAGLEAGPTLDRRDVDAAKAALIALSQIAMNQPHVEGVSLRLVVHEGRARAAADARLLLTPGPAPERERLALAPYPAALSQRVRLRDRKEHELRPVRPEDEPSVIELLQSLDSETVRLRFFAHIRHFSHAMAARMTQIDYDRELALVAHAVDAPEALRAIGTLIADPDGAAAEFALLVRQDCGRLGLGRALLGALIEHARRRGIGRVWGIVLAENTAMLELARAMGFHRFLDPDDATCRRVELVLGAAQTPVSEPGLPAFVP</sequence>
<dbReference type="CDD" id="cd04301">
    <property type="entry name" value="NAT_SF"/>
    <property type="match status" value="1"/>
</dbReference>
<dbReference type="InterPro" id="IPR000182">
    <property type="entry name" value="GNAT_dom"/>
</dbReference>
<dbReference type="Pfam" id="PF13607">
    <property type="entry name" value="Succ_CoA_lig"/>
    <property type="match status" value="1"/>
</dbReference>
<dbReference type="RefSeq" id="WP_133880545.1">
    <property type="nucleotide sequence ID" value="NZ_MWIN01000004.1"/>
</dbReference>
<proteinExistence type="predicted"/>
<dbReference type="OrthoDB" id="9807426at2"/>
<dbReference type="Pfam" id="PF00583">
    <property type="entry name" value="Acetyltransf_1"/>
    <property type="match status" value="1"/>
</dbReference>
<evidence type="ECO:0000256" key="2">
    <source>
        <dbReference type="ARBA" id="ARBA00022741"/>
    </source>
</evidence>
<dbReference type="Gene3D" id="3.40.630.30">
    <property type="match status" value="1"/>
</dbReference>
<name>A0A4R7PE09_9GAMM</name>
<reference evidence="5 6" key="1">
    <citation type="submission" date="2019-03" db="EMBL/GenBank/DDBJ databases">
        <title>Genomic Encyclopedia of Type Strains, Phase IV (KMG-IV): sequencing the most valuable type-strain genomes for metagenomic binning, comparative biology and taxonomic classification.</title>
        <authorList>
            <person name="Goeker M."/>
        </authorList>
    </citation>
    <scope>NUCLEOTIDE SEQUENCE [LARGE SCALE GENOMIC DNA]</scope>
    <source>
        <strain evidence="5 6">DSM 26377</strain>
    </source>
</reference>
<feature type="domain" description="N-acetyltransferase" evidence="4">
    <location>
        <begin position="616"/>
        <end position="773"/>
    </location>
</feature>
<dbReference type="GO" id="GO:0005524">
    <property type="term" value="F:ATP binding"/>
    <property type="evidence" value="ECO:0007669"/>
    <property type="project" value="UniProtKB-KW"/>
</dbReference>
<dbReference type="SUPFAM" id="SSF52210">
    <property type="entry name" value="Succinyl-CoA synthetase domains"/>
    <property type="match status" value="2"/>
</dbReference>
<evidence type="ECO:0000313" key="6">
    <source>
        <dbReference type="Proteomes" id="UP000295341"/>
    </source>
</evidence>
<comment type="caution">
    <text evidence="5">The sequence shown here is derived from an EMBL/GenBank/DDBJ whole genome shotgun (WGS) entry which is preliminary data.</text>
</comment>
<dbReference type="PANTHER" id="PTHR43334">
    <property type="entry name" value="ACETATE--COA LIGASE [ADP-FORMING]"/>
    <property type="match status" value="1"/>
</dbReference>
<keyword evidence="2" id="KW-0547">Nucleotide-binding</keyword>
<organism evidence="5 6">
    <name type="scientific">Panacagrimonas perspica</name>
    <dbReference type="NCBI Taxonomy" id="381431"/>
    <lineage>
        <taxon>Bacteria</taxon>
        <taxon>Pseudomonadati</taxon>
        <taxon>Pseudomonadota</taxon>
        <taxon>Gammaproteobacteria</taxon>
        <taxon>Nevskiales</taxon>
        <taxon>Nevskiaceae</taxon>
        <taxon>Panacagrimonas</taxon>
    </lineage>
</organism>
<dbReference type="SUPFAM" id="SSF55729">
    <property type="entry name" value="Acyl-CoA N-acyltransferases (Nat)"/>
    <property type="match status" value="1"/>
</dbReference>
<keyword evidence="1" id="KW-0436">Ligase</keyword>
<keyword evidence="6" id="KW-1185">Reference proteome</keyword>
<dbReference type="AlphaFoldDB" id="A0A4R7PE09"/>
<gene>
    <name evidence="5" type="ORF">DFR24_1390</name>
</gene>
<protein>
    <submittedName>
        <fullName evidence="5">Acetyl-CoA synthetase (ADP-forming)/acetyltransferase</fullName>
    </submittedName>
</protein>
<dbReference type="InterPro" id="IPR016181">
    <property type="entry name" value="Acyl_CoA_acyltransferase"/>
</dbReference>
<evidence type="ECO:0000256" key="1">
    <source>
        <dbReference type="ARBA" id="ARBA00022598"/>
    </source>
</evidence>
<keyword evidence="5" id="KW-0808">Transferase</keyword>
<dbReference type="InterPro" id="IPR016102">
    <property type="entry name" value="Succinyl-CoA_synth-like"/>
</dbReference>
<dbReference type="EMBL" id="SOBT01000008">
    <property type="protein sequence ID" value="TDU32002.1"/>
    <property type="molecule type" value="Genomic_DNA"/>
</dbReference>
<evidence type="ECO:0000313" key="5">
    <source>
        <dbReference type="EMBL" id="TDU32002.1"/>
    </source>
</evidence>
<evidence type="ECO:0000259" key="4">
    <source>
        <dbReference type="PROSITE" id="PS51186"/>
    </source>
</evidence>
<accession>A0A4R7PE09</accession>
<dbReference type="GO" id="GO:0016874">
    <property type="term" value="F:ligase activity"/>
    <property type="evidence" value="ECO:0007669"/>
    <property type="project" value="UniProtKB-KW"/>
</dbReference>
<dbReference type="PROSITE" id="PS51186">
    <property type="entry name" value="GNAT"/>
    <property type="match status" value="1"/>
</dbReference>
<keyword evidence="3" id="KW-0067">ATP-binding</keyword>
<dbReference type="PANTHER" id="PTHR43334:SF1">
    <property type="entry name" value="3-HYDROXYPROPIONATE--COA LIGASE [ADP-FORMING]"/>
    <property type="match status" value="1"/>
</dbReference>
<dbReference type="InterPro" id="IPR032875">
    <property type="entry name" value="Succ_CoA_lig_flav_dom"/>
</dbReference>
<evidence type="ECO:0000256" key="3">
    <source>
        <dbReference type="ARBA" id="ARBA00022840"/>
    </source>
</evidence>
<dbReference type="Proteomes" id="UP000295341">
    <property type="component" value="Unassembled WGS sequence"/>
</dbReference>
<dbReference type="InterPro" id="IPR051538">
    <property type="entry name" value="Acyl-CoA_Synth/Transferase"/>
</dbReference>
<dbReference type="Gene3D" id="3.40.50.261">
    <property type="entry name" value="Succinyl-CoA synthetase domains"/>
    <property type="match status" value="2"/>
</dbReference>
<dbReference type="GO" id="GO:0016747">
    <property type="term" value="F:acyltransferase activity, transferring groups other than amino-acyl groups"/>
    <property type="evidence" value="ECO:0007669"/>
    <property type="project" value="InterPro"/>
</dbReference>